<dbReference type="InterPro" id="IPR036388">
    <property type="entry name" value="WH-like_DNA-bd_sf"/>
</dbReference>
<feature type="domain" description="IclR-ED" evidence="5">
    <location>
        <begin position="101"/>
        <end position="280"/>
    </location>
</feature>
<dbReference type="Gene3D" id="1.10.10.10">
    <property type="entry name" value="Winged helix-like DNA-binding domain superfamily/Winged helix DNA-binding domain"/>
    <property type="match status" value="1"/>
</dbReference>
<keyword evidence="3" id="KW-0804">Transcription</keyword>
<dbReference type="InterPro" id="IPR036390">
    <property type="entry name" value="WH_DNA-bd_sf"/>
</dbReference>
<dbReference type="Pfam" id="PF09339">
    <property type="entry name" value="HTH_IclR"/>
    <property type="match status" value="1"/>
</dbReference>
<keyword evidence="2" id="KW-0238">DNA-binding</keyword>
<dbReference type="InterPro" id="IPR029016">
    <property type="entry name" value="GAF-like_dom_sf"/>
</dbReference>
<reference evidence="7" key="1">
    <citation type="journal article" date="2019" name="Int. J. Syst. Evol. Microbiol.">
        <title>The Global Catalogue of Microorganisms (GCM) 10K type strain sequencing project: providing services to taxonomists for standard genome sequencing and annotation.</title>
        <authorList>
            <consortium name="The Broad Institute Genomics Platform"/>
            <consortium name="The Broad Institute Genome Sequencing Center for Infectious Disease"/>
            <person name="Wu L."/>
            <person name="Ma J."/>
        </authorList>
    </citation>
    <scope>NUCLEOTIDE SEQUENCE [LARGE SCALE GENOMIC DNA]</scope>
    <source>
        <strain evidence="7">JCM 1490</strain>
    </source>
</reference>
<dbReference type="InterPro" id="IPR005471">
    <property type="entry name" value="Tscrpt_reg_IclR_N"/>
</dbReference>
<dbReference type="Pfam" id="PF01614">
    <property type="entry name" value="IclR_C"/>
    <property type="match status" value="1"/>
</dbReference>
<dbReference type="Gene3D" id="3.30.450.40">
    <property type="match status" value="1"/>
</dbReference>
<dbReference type="SUPFAM" id="SSF55781">
    <property type="entry name" value="GAF domain-like"/>
    <property type="match status" value="1"/>
</dbReference>
<evidence type="ECO:0000313" key="7">
    <source>
        <dbReference type="Proteomes" id="UP001596455"/>
    </source>
</evidence>
<proteinExistence type="predicted"/>
<evidence type="ECO:0000256" key="3">
    <source>
        <dbReference type="ARBA" id="ARBA00023163"/>
    </source>
</evidence>
<evidence type="ECO:0000259" key="5">
    <source>
        <dbReference type="PROSITE" id="PS51078"/>
    </source>
</evidence>
<protein>
    <submittedName>
        <fullName evidence="6">IclR family transcriptional regulator</fullName>
    </submittedName>
</protein>
<evidence type="ECO:0000256" key="1">
    <source>
        <dbReference type="ARBA" id="ARBA00023015"/>
    </source>
</evidence>
<keyword evidence="1" id="KW-0805">Transcription regulation</keyword>
<gene>
    <name evidence="6" type="ORF">ACFQQL_06270</name>
</gene>
<dbReference type="SMART" id="SM00346">
    <property type="entry name" value="HTH_ICLR"/>
    <property type="match status" value="1"/>
</dbReference>
<dbReference type="PROSITE" id="PS51078">
    <property type="entry name" value="ICLR_ED"/>
    <property type="match status" value="1"/>
</dbReference>
<name>A0ABW2Q5D6_9MICO</name>
<evidence type="ECO:0000256" key="2">
    <source>
        <dbReference type="ARBA" id="ARBA00023125"/>
    </source>
</evidence>
<dbReference type="EMBL" id="JBHTCQ010000001">
    <property type="protein sequence ID" value="MFC7404709.1"/>
    <property type="molecule type" value="Genomic_DNA"/>
</dbReference>
<dbReference type="Proteomes" id="UP001596455">
    <property type="component" value="Unassembled WGS sequence"/>
</dbReference>
<dbReference type="PANTHER" id="PTHR30136">
    <property type="entry name" value="HELIX-TURN-HELIX TRANSCRIPTIONAL REGULATOR, ICLR FAMILY"/>
    <property type="match status" value="1"/>
</dbReference>
<organism evidence="6 7">
    <name type="scientific">Georgenia alba</name>
    <dbReference type="NCBI Taxonomy" id="2233858"/>
    <lineage>
        <taxon>Bacteria</taxon>
        <taxon>Bacillati</taxon>
        <taxon>Actinomycetota</taxon>
        <taxon>Actinomycetes</taxon>
        <taxon>Micrococcales</taxon>
        <taxon>Bogoriellaceae</taxon>
        <taxon>Georgenia</taxon>
    </lineage>
</organism>
<comment type="caution">
    <text evidence="6">The sequence shown here is derived from an EMBL/GenBank/DDBJ whole genome shotgun (WGS) entry which is preliminary data.</text>
</comment>
<dbReference type="SUPFAM" id="SSF46785">
    <property type="entry name" value="Winged helix' DNA-binding domain"/>
    <property type="match status" value="1"/>
</dbReference>
<sequence>MDADQVDNGREPAGRTNDGGTHRAHDDGEQQGATAGCKRTAAARVLALLGAFSRGGGSLTLSEISRYADLTLTTTHRLAKEVLEWGGLELDETGHYRLSRKILDLASASTQALQLRETALPHLVDLHRRTGLTVHLSVPDGMNVMYLEALRAHPNYSGENRIGGRLPMHVTATGLVLLAFSDEAYLREYVRTPLKRYTEYTITDEARLRNTLRAIRKNGFAIADRFMAMQAGSVAAPVRGVDGTVETAVGMVYTTDDYDPRQLVDQVRLTANRISNALRAKDTALDPRTIDFNRRQAGLV</sequence>
<evidence type="ECO:0000256" key="4">
    <source>
        <dbReference type="SAM" id="MobiDB-lite"/>
    </source>
</evidence>
<dbReference type="PANTHER" id="PTHR30136:SF24">
    <property type="entry name" value="HTH-TYPE TRANSCRIPTIONAL REPRESSOR ALLR"/>
    <property type="match status" value="1"/>
</dbReference>
<dbReference type="RefSeq" id="WP_382392359.1">
    <property type="nucleotide sequence ID" value="NZ_JBHTCQ010000001.1"/>
</dbReference>
<evidence type="ECO:0000313" key="6">
    <source>
        <dbReference type="EMBL" id="MFC7404709.1"/>
    </source>
</evidence>
<dbReference type="InterPro" id="IPR014757">
    <property type="entry name" value="Tscrpt_reg_IclR_C"/>
</dbReference>
<keyword evidence="7" id="KW-1185">Reference proteome</keyword>
<accession>A0ABW2Q5D6</accession>
<feature type="region of interest" description="Disordered" evidence="4">
    <location>
        <begin position="1"/>
        <end position="36"/>
    </location>
</feature>
<dbReference type="InterPro" id="IPR050707">
    <property type="entry name" value="HTH_MetabolicPath_Reg"/>
</dbReference>